<organism evidence="2 3">
    <name type="scientific">Clostridium innocuum</name>
    <dbReference type="NCBI Taxonomy" id="1522"/>
    <lineage>
        <taxon>Bacteria</taxon>
        <taxon>Bacillati</taxon>
        <taxon>Bacillota</taxon>
        <taxon>Clostridia</taxon>
        <taxon>Eubacteriales</taxon>
        <taxon>Clostridiaceae</taxon>
        <taxon>Clostridium</taxon>
    </lineage>
</organism>
<dbReference type="Proteomes" id="UP000260025">
    <property type="component" value="Unassembled WGS sequence"/>
</dbReference>
<proteinExistence type="predicted"/>
<dbReference type="OrthoDB" id="5360192at2"/>
<dbReference type="EMBL" id="QVEV01000001">
    <property type="protein sequence ID" value="RGC19109.1"/>
    <property type="molecule type" value="Genomic_DNA"/>
</dbReference>
<reference evidence="2 3" key="1">
    <citation type="submission" date="2018-08" db="EMBL/GenBank/DDBJ databases">
        <title>A genome reference for cultivated species of the human gut microbiota.</title>
        <authorList>
            <person name="Zou Y."/>
            <person name="Xue W."/>
            <person name="Luo G."/>
        </authorList>
    </citation>
    <scope>NUCLEOTIDE SEQUENCE [LARGE SCALE GENOMIC DNA]</scope>
    <source>
        <strain evidence="2 3">OF01-2LB</strain>
    </source>
</reference>
<evidence type="ECO:0000313" key="3">
    <source>
        <dbReference type="Proteomes" id="UP000260025"/>
    </source>
</evidence>
<keyword evidence="1" id="KW-0812">Transmembrane</keyword>
<feature type="transmembrane region" description="Helical" evidence="1">
    <location>
        <begin position="102"/>
        <end position="124"/>
    </location>
</feature>
<gene>
    <name evidence="2" type="ORF">DXA38_01075</name>
</gene>
<feature type="transmembrane region" description="Helical" evidence="1">
    <location>
        <begin position="65"/>
        <end position="82"/>
    </location>
</feature>
<evidence type="ECO:0000313" key="2">
    <source>
        <dbReference type="EMBL" id="RGC19109.1"/>
    </source>
</evidence>
<keyword evidence="1" id="KW-1133">Transmembrane helix</keyword>
<dbReference type="Pfam" id="PF10990">
    <property type="entry name" value="DUF2809"/>
    <property type="match status" value="1"/>
</dbReference>
<feature type="transmembrane region" description="Helical" evidence="1">
    <location>
        <begin position="43"/>
        <end position="58"/>
    </location>
</feature>
<dbReference type="RefSeq" id="WP_117441584.1">
    <property type="nucleotide sequence ID" value="NZ_JAJFEN010000001.1"/>
</dbReference>
<dbReference type="AlphaFoldDB" id="A0A3E2W4I9"/>
<name>A0A3E2W4I9_CLOIN</name>
<evidence type="ECO:0000256" key="1">
    <source>
        <dbReference type="SAM" id="Phobius"/>
    </source>
</evidence>
<keyword evidence="1" id="KW-0472">Membrane</keyword>
<protein>
    <submittedName>
        <fullName evidence="2">DUF2809 domain-containing protein</fullName>
    </submittedName>
</protein>
<dbReference type="InterPro" id="IPR021257">
    <property type="entry name" value="DUF2809"/>
</dbReference>
<comment type="caution">
    <text evidence="2">The sequence shown here is derived from an EMBL/GenBank/DDBJ whole genome shotgun (WGS) entry which is preliminary data.</text>
</comment>
<sequence length="134" mass="15456">MRKQNRRNRWLLAGFVGVVIAAGLLSRSTYSLPNWFREYGGDTLWSMMMYGIFALLFPHARAKTLFIATLLFSYLIECSQLLDYDWLNTLRATPLRYLLGQGFVWSDLVCYSIGCVLACTLDAITLKRRHDIYG</sequence>
<accession>A0A3E2W4I9</accession>